<comment type="similarity">
    <text evidence="6">Belongs to the DEAD box helicase family. DDX18/HAS1 subfamily.</text>
</comment>
<reference evidence="14 15" key="1">
    <citation type="journal article" date="2022" name="Nat. Plants">
        <title>Genomes of leafy and leafless Platanthera orchids illuminate the evolution of mycoheterotrophy.</title>
        <authorList>
            <person name="Li M.H."/>
            <person name="Liu K.W."/>
            <person name="Li Z."/>
            <person name="Lu H.C."/>
            <person name="Ye Q.L."/>
            <person name="Zhang D."/>
            <person name="Wang J.Y."/>
            <person name="Li Y.F."/>
            <person name="Zhong Z.M."/>
            <person name="Liu X."/>
            <person name="Yu X."/>
            <person name="Liu D.K."/>
            <person name="Tu X.D."/>
            <person name="Liu B."/>
            <person name="Hao Y."/>
            <person name="Liao X.Y."/>
            <person name="Jiang Y.T."/>
            <person name="Sun W.H."/>
            <person name="Chen J."/>
            <person name="Chen Y.Q."/>
            <person name="Ai Y."/>
            <person name="Zhai J.W."/>
            <person name="Wu S.S."/>
            <person name="Zhou Z."/>
            <person name="Hsiao Y.Y."/>
            <person name="Wu W.L."/>
            <person name="Chen Y.Y."/>
            <person name="Lin Y.F."/>
            <person name="Hsu J.L."/>
            <person name="Li C.Y."/>
            <person name="Wang Z.W."/>
            <person name="Zhao X."/>
            <person name="Zhong W.Y."/>
            <person name="Ma X.K."/>
            <person name="Ma L."/>
            <person name="Huang J."/>
            <person name="Chen G.Z."/>
            <person name="Huang M.Z."/>
            <person name="Huang L."/>
            <person name="Peng D.H."/>
            <person name="Luo Y.B."/>
            <person name="Zou S.Q."/>
            <person name="Chen S.P."/>
            <person name="Lan S."/>
            <person name="Tsai W.C."/>
            <person name="Van de Peer Y."/>
            <person name="Liu Z.J."/>
        </authorList>
    </citation>
    <scope>NUCLEOTIDE SEQUENCE [LARGE SCALE GENOMIC DNA]</scope>
    <source>
        <strain evidence="14">Lor287</strain>
    </source>
</reference>
<feature type="compositionally biased region" description="Basic and acidic residues" evidence="10">
    <location>
        <begin position="64"/>
        <end position="77"/>
    </location>
</feature>
<organism evidence="14 15">
    <name type="scientific">Platanthera zijinensis</name>
    <dbReference type="NCBI Taxonomy" id="2320716"/>
    <lineage>
        <taxon>Eukaryota</taxon>
        <taxon>Viridiplantae</taxon>
        <taxon>Streptophyta</taxon>
        <taxon>Embryophyta</taxon>
        <taxon>Tracheophyta</taxon>
        <taxon>Spermatophyta</taxon>
        <taxon>Magnoliopsida</taxon>
        <taxon>Liliopsida</taxon>
        <taxon>Asparagales</taxon>
        <taxon>Orchidaceae</taxon>
        <taxon>Orchidoideae</taxon>
        <taxon>Orchideae</taxon>
        <taxon>Orchidinae</taxon>
        <taxon>Platanthera</taxon>
    </lineage>
</organism>
<comment type="function">
    <text evidence="9">RNA helicase.</text>
</comment>
<dbReference type="PROSITE" id="PS51192">
    <property type="entry name" value="HELICASE_ATP_BIND_1"/>
    <property type="match status" value="1"/>
</dbReference>
<dbReference type="InterPro" id="IPR014001">
    <property type="entry name" value="Helicase_ATP-bd"/>
</dbReference>
<dbReference type="CDD" id="cd17942">
    <property type="entry name" value="DEADc_DDX18"/>
    <property type="match status" value="1"/>
</dbReference>
<evidence type="ECO:0000259" key="12">
    <source>
        <dbReference type="PROSITE" id="PS51194"/>
    </source>
</evidence>
<gene>
    <name evidence="14" type="ORF">KSP39_PZI009328</name>
</gene>
<dbReference type="SMART" id="SM00487">
    <property type="entry name" value="DEXDc"/>
    <property type="match status" value="1"/>
</dbReference>
<dbReference type="GO" id="GO:0005524">
    <property type="term" value="F:ATP binding"/>
    <property type="evidence" value="ECO:0007669"/>
    <property type="project" value="UniProtKB-UniRule"/>
</dbReference>
<dbReference type="InterPro" id="IPR011545">
    <property type="entry name" value="DEAD/DEAH_box_helicase_dom"/>
</dbReference>
<comment type="domain">
    <text evidence="9">The Q motif is unique to and characteristic of the DEAD box family of RNA helicases and controls ATP binding and hydrolysis.</text>
</comment>
<comment type="catalytic activity">
    <reaction evidence="7 9">
        <text>ATP + H2O = ADP + phosphate + H(+)</text>
        <dbReference type="Rhea" id="RHEA:13065"/>
        <dbReference type="ChEBI" id="CHEBI:15377"/>
        <dbReference type="ChEBI" id="CHEBI:15378"/>
        <dbReference type="ChEBI" id="CHEBI:30616"/>
        <dbReference type="ChEBI" id="CHEBI:43474"/>
        <dbReference type="ChEBI" id="CHEBI:456216"/>
        <dbReference type="EC" id="3.6.4.13"/>
    </reaction>
</comment>
<evidence type="ECO:0000256" key="4">
    <source>
        <dbReference type="ARBA" id="ARBA00022840"/>
    </source>
</evidence>
<keyword evidence="2 9" id="KW-0378">Hydrolase</keyword>
<protein>
    <recommendedName>
        <fullName evidence="9">ATP-dependent RNA helicase</fullName>
        <ecNumber evidence="9">3.6.4.13</ecNumber>
    </recommendedName>
</protein>
<sequence>MNKRKNRQCYNVEGTELSVQTVHTAEEYQCENADKEVFSDSFGRVNDEDRDGQPKGGLGGGEIEEAHPSKKQKAEKIEGPGIVTDKLFSSLQISKPTHAAISEIGFQNMTQIQARSIPHLLMGRNVMGVARTGSGKTLAFLIPVVELLYHIKFKPRNGAGAIIICPTRELAIQTHGVAKDLLKHHSQTLGMVTGGVSRRKEAERLAKGVNILVATPGRLLNHLLHTEWFNYRNLKFLIIDEVDRIVDPNFENEMKQILNLLPQERQTALFTATHSKEVEDFVKLSFNEPPVYIGVDDGRSKVTSEGLNQGYYLVPSRERFLVLYTILKNKTVLSKKVMVFFSSRNSVKYHAELLKCMCIDCCEIYGKQEQKKRSKTISDFSNAKKGVLLCTDVAARGLHIPAVDLIVQYDPPKEPNEYVHRVGRTARGEGVEGTALLFLLPEEKNFVNYLHEANVPVIQYNLNREVPKLQSQLEKLVRENDYLHQSAKEAYKSYIAAYNSHTMSEIFNIHHLNLQGVAASFGLRTPPKINLKLKSSAFKFKKKMCIVNGNDSSFPKPHRRRLGLC</sequence>
<evidence type="ECO:0000259" key="13">
    <source>
        <dbReference type="PROSITE" id="PS51195"/>
    </source>
</evidence>
<dbReference type="SMART" id="SM00490">
    <property type="entry name" value="HELICc"/>
    <property type="match status" value="1"/>
</dbReference>
<evidence type="ECO:0000256" key="7">
    <source>
        <dbReference type="ARBA" id="ARBA00047984"/>
    </source>
</evidence>
<feature type="domain" description="Helicase ATP-binding" evidence="11">
    <location>
        <begin position="117"/>
        <end position="292"/>
    </location>
</feature>
<dbReference type="PROSITE" id="PS51194">
    <property type="entry name" value="HELICASE_CTER"/>
    <property type="match status" value="1"/>
</dbReference>
<dbReference type="Pfam" id="PF00270">
    <property type="entry name" value="DEAD"/>
    <property type="match status" value="1"/>
</dbReference>
<dbReference type="EMBL" id="JBBWWQ010000007">
    <property type="protein sequence ID" value="KAK8942327.1"/>
    <property type="molecule type" value="Genomic_DNA"/>
</dbReference>
<keyword evidence="3 9" id="KW-0347">Helicase</keyword>
<dbReference type="Pfam" id="PF00271">
    <property type="entry name" value="Helicase_C"/>
    <property type="match status" value="1"/>
</dbReference>
<evidence type="ECO:0000256" key="2">
    <source>
        <dbReference type="ARBA" id="ARBA00022801"/>
    </source>
</evidence>
<proteinExistence type="inferred from homology"/>
<name>A0AAP0BJK5_9ASPA</name>
<dbReference type="GO" id="GO:0016787">
    <property type="term" value="F:hydrolase activity"/>
    <property type="evidence" value="ECO:0007669"/>
    <property type="project" value="UniProtKB-KW"/>
</dbReference>
<dbReference type="InterPro" id="IPR044773">
    <property type="entry name" value="DDX18/Has1_DEADc"/>
</dbReference>
<dbReference type="Gene3D" id="3.40.50.300">
    <property type="entry name" value="P-loop containing nucleotide triphosphate hydrolases"/>
    <property type="match status" value="2"/>
</dbReference>
<evidence type="ECO:0000256" key="10">
    <source>
        <dbReference type="SAM" id="MobiDB-lite"/>
    </source>
</evidence>
<dbReference type="CDD" id="cd18787">
    <property type="entry name" value="SF2_C_DEAD"/>
    <property type="match status" value="1"/>
</dbReference>
<evidence type="ECO:0000313" key="14">
    <source>
        <dbReference type="EMBL" id="KAK8942327.1"/>
    </source>
</evidence>
<evidence type="ECO:0000256" key="9">
    <source>
        <dbReference type="RuleBase" id="RU365068"/>
    </source>
</evidence>
<dbReference type="InterPro" id="IPR014014">
    <property type="entry name" value="RNA_helicase_DEAD_Q_motif"/>
</dbReference>
<dbReference type="InterPro" id="IPR025313">
    <property type="entry name" value="SPB4-like_CTE"/>
</dbReference>
<dbReference type="InterPro" id="IPR027417">
    <property type="entry name" value="P-loop_NTPase"/>
</dbReference>
<dbReference type="SUPFAM" id="SSF52540">
    <property type="entry name" value="P-loop containing nucleoside triphosphate hydrolases"/>
    <property type="match status" value="1"/>
</dbReference>
<dbReference type="FunFam" id="3.40.50.300:FF:000379">
    <property type="entry name" value="RNA helicase"/>
    <property type="match status" value="1"/>
</dbReference>
<evidence type="ECO:0000256" key="8">
    <source>
        <dbReference type="PROSITE-ProRule" id="PRU00552"/>
    </source>
</evidence>
<dbReference type="InterPro" id="IPR001650">
    <property type="entry name" value="Helicase_C-like"/>
</dbReference>
<dbReference type="PROSITE" id="PS51195">
    <property type="entry name" value="Q_MOTIF"/>
    <property type="match status" value="1"/>
</dbReference>
<dbReference type="PANTHER" id="PTHR24031">
    <property type="entry name" value="RNA HELICASE"/>
    <property type="match status" value="1"/>
</dbReference>
<evidence type="ECO:0000256" key="3">
    <source>
        <dbReference type="ARBA" id="ARBA00022806"/>
    </source>
</evidence>
<evidence type="ECO:0000259" key="11">
    <source>
        <dbReference type="PROSITE" id="PS51192"/>
    </source>
</evidence>
<keyword evidence="15" id="KW-1185">Reference proteome</keyword>
<dbReference type="EC" id="3.6.4.13" evidence="9"/>
<comment type="caution">
    <text evidence="14">The sequence shown here is derived from an EMBL/GenBank/DDBJ whole genome shotgun (WGS) entry which is preliminary data.</text>
</comment>
<feature type="short sequence motif" description="Q motif" evidence="8">
    <location>
        <begin position="86"/>
        <end position="114"/>
    </location>
</feature>
<dbReference type="GO" id="GO:0003724">
    <property type="term" value="F:RNA helicase activity"/>
    <property type="evidence" value="ECO:0007669"/>
    <property type="project" value="UniProtKB-EC"/>
</dbReference>
<accession>A0AAP0BJK5</accession>
<dbReference type="SMART" id="SM01178">
    <property type="entry name" value="DUF4217"/>
    <property type="match status" value="1"/>
</dbReference>
<keyword evidence="5 9" id="KW-0694">RNA-binding</keyword>
<keyword evidence="1 9" id="KW-0547">Nucleotide-binding</keyword>
<feature type="domain" description="DEAD-box RNA helicase Q" evidence="13">
    <location>
        <begin position="86"/>
        <end position="114"/>
    </location>
</feature>
<dbReference type="AlphaFoldDB" id="A0AAP0BJK5"/>
<keyword evidence="4 9" id="KW-0067">ATP-binding</keyword>
<evidence type="ECO:0000313" key="15">
    <source>
        <dbReference type="Proteomes" id="UP001418222"/>
    </source>
</evidence>
<dbReference type="Pfam" id="PF13959">
    <property type="entry name" value="CTE_SPB4"/>
    <property type="match status" value="1"/>
</dbReference>
<feature type="region of interest" description="Disordered" evidence="10">
    <location>
        <begin position="39"/>
        <end position="77"/>
    </location>
</feature>
<feature type="domain" description="Helicase C-terminal" evidence="12">
    <location>
        <begin position="306"/>
        <end position="477"/>
    </location>
</feature>
<evidence type="ECO:0000256" key="1">
    <source>
        <dbReference type="ARBA" id="ARBA00022741"/>
    </source>
</evidence>
<evidence type="ECO:0000256" key="6">
    <source>
        <dbReference type="ARBA" id="ARBA00024357"/>
    </source>
</evidence>
<dbReference type="GO" id="GO:0003723">
    <property type="term" value="F:RNA binding"/>
    <property type="evidence" value="ECO:0007669"/>
    <property type="project" value="UniProtKB-UniRule"/>
</dbReference>
<evidence type="ECO:0000256" key="5">
    <source>
        <dbReference type="ARBA" id="ARBA00022884"/>
    </source>
</evidence>
<dbReference type="Proteomes" id="UP001418222">
    <property type="component" value="Unassembled WGS sequence"/>
</dbReference>